<feature type="region of interest" description="Disordered" evidence="1">
    <location>
        <begin position="327"/>
        <end position="386"/>
    </location>
</feature>
<feature type="compositionally biased region" description="Pro residues" evidence="1">
    <location>
        <begin position="103"/>
        <end position="115"/>
    </location>
</feature>
<dbReference type="RefSeq" id="WP_376985561.1">
    <property type="nucleotide sequence ID" value="NZ_JBHRWW010000007.1"/>
</dbReference>
<feature type="compositionally biased region" description="Low complexity" evidence="1">
    <location>
        <begin position="348"/>
        <end position="372"/>
    </location>
</feature>
<keyword evidence="4" id="KW-1185">Reference proteome</keyword>
<feature type="transmembrane region" description="Helical" evidence="2">
    <location>
        <begin position="239"/>
        <end position="261"/>
    </location>
</feature>
<gene>
    <name evidence="3" type="ORF">ACFOLH_12320</name>
</gene>
<feature type="compositionally biased region" description="Pro residues" evidence="1">
    <location>
        <begin position="125"/>
        <end position="168"/>
    </location>
</feature>
<comment type="caution">
    <text evidence="3">The sequence shown here is derived from an EMBL/GenBank/DDBJ whole genome shotgun (WGS) entry which is preliminary data.</text>
</comment>
<name>A0ABV7WH43_9MICO</name>
<feature type="region of interest" description="Disordered" evidence="1">
    <location>
        <begin position="76"/>
        <end position="228"/>
    </location>
</feature>
<feature type="compositionally biased region" description="Low complexity" evidence="1">
    <location>
        <begin position="327"/>
        <end position="340"/>
    </location>
</feature>
<evidence type="ECO:0000256" key="1">
    <source>
        <dbReference type="SAM" id="MobiDB-lite"/>
    </source>
</evidence>
<proteinExistence type="predicted"/>
<dbReference type="EMBL" id="JBHRWW010000007">
    <property type="protein sequence ID" value="MFC3689129.1"/>
    <property type="molecule type" value="Genomic_DNA"/>
</dbReference>
<evidence type="ECO:0000313" key="4">
    <source>
        <dbReference type="Proteomes" id="UP001595685"/>
    </source>
</evidence>
<evidence type="ECO:0008006" key="5">
    <source>
        <dbReference type="Google" id="ProtNLM"/>
    </source>
</evidence>
<dbReference type="Proteomes" id="UP001595685">
    <property type="component" value="Unassembled WGS sequence"/>
</dbReference>
<evidence type="ECO:0000313" key="3">
    <source>
        <dbReference type="EMBL" id="MFC3689129.1"/>
    </source>
</evidence>
<sequence>MTDDHDWVARLLADAGPVQMPDDAAARLDRALRQAAAGASPDGTAAPAGAAADGTAAAAGGTGSAAAAAATGAAGTGGAARAGATAAGSVPDARRPSSATPPTAAPPAAVPPAAVPPAATAAPGAAPPPTTTTGAVPPPATTTGAVPPPATTGAVPPPALPGAVPPPADASTGSLPRLRSVPATADGTDGPAGTGADRHRTRQALRSTQTVGAAAGAGSSRRDLREDDGEQRRRALVRWAPVAAGVLVLGGAGIAVAALFGGDDAGVGSAQQAADSSAAGAAAEAVVSPRVLVASGTSYSTLDADRPSFETQVRDLVAFAATDPGARPEALRAPAGAGAVAEEEAGLDDASAPATAAPAPGGSAPAGSTAAAPAPPDADESPLSEPEALADCVEAVTSGASSTATAVDLAFVDGIESTVVVVPDAAGVAYEVYVVGADCGGIDEGQFKFFTVTP</sequence>
<keyword evidence="2" id="KW-0812">Transmembrane</keyword>
<organism evidence="3 4">
    <name type="scientific">Aquipuribacter hungaricus</name>
    <dbReference type="NCBI Taxonomy" id="545624"/>
    <lineage>
        <taxon>Bacteria</taxon>
        <taxon>Bacillati</taxon>
        <taxon>Actinomycetota</taxon>
        <taxon>Actinomycetes</taxon>
        <taxon>Micrococcales</taxon>
        <taxon>Intrasporangiaceae</taxon>
        <taxon>Aquipuribacter</taxon>
    </lineage>
</organism>
<accession>A0ABV7WH43</accession>
<keyword evidence="2" id="KW-1133">Transmembrane helix</keyword>
<keyword evidence="2" id="KW-0472">Membrane</keyword>
<evidence type="ECO:0000256" key="2">
    <source>
        <dbReference type="SAM" id="Phobius"/>
    </source>
</evidence>
<feature type="region of interest" description="Disordered" evidence="1">
    <location>
        <begin position="34"/>
        <end position="63"/>
    </location>
</feature>
<feature type="compositionally biased region" description="Low complexity" evidence="1">
    <location>
        <begin position="182"/>
        <end position="195"/>
    </location>
</feature>
<protein>
    <recommendedName>
        <fullName evidence="5">Meckel syndrome type 1 protein</fullName>
    </recommendedName>
</protein>
<reference evidence="4" key="1">
    <citation type="journal article" date="2019" name="Int. J. Syst. Evol. Microbiol.">
        <title>The Global Catalogue of Microorganisms (GCM) 10K type strain sequencing project: providing services to taxonomists for standard genome sequencing and annotation.</title>
        <authorList>
            <consortium name="The Broad Institute Genomics Platform"/>
            <consortium name="The Broad Institute Genome Sequencing Center for Infectious Disease"/>
            <person name="Wu L."/>
            <person name="Ma J."/>
        </authorList>
    </citation>
    <scope>NUCLEOTIDE SEQUENCE [LARGE SCALE GENOMIC DNA]</scope>
    <source>
        <strain evidence="4">NCAIM B.02333</strain>
    </source>
</reference>